<feature type="domain" description="RRM" evidence="11">
    <location>
        <begin position="910"/>
        <end position="983"/>
    </location>
</feature>
<gene>
    <name evidence="12" type="ORF">QBC33DRAFT_460418</name>
</gene>
<comment type="caution">
    <text evidence="12">The sequence shown here is derived from an EMBL/GenBank/DDBJ whole genome shotgun (WGS) entry which is preliminary data.</text>
</comment>
<dbReference type="SMART" id="SM00360">
    <property type="entry name" value="RRM"/>
    <property type="match status" value="4"/>
</dbReference>
<dbReference type="CDD" id="cd12299">
    <property type="entry name" value="RRM4_Prp24"/>
    <property type="match status" value="1"/>
</dbReference>
<dbReference type="InterPro" id="IPR000504">
    <property type="entry name" value="RRM_dom"/>
</dbReference>
<protein>
    <recommendedName>
        <fullName evidence="8">U4/U6 snRNA-associated-splicing factor PRP24</fullName>
    </recommendedName>
</protein>
<keyword evidence="13" id="KW-1185">Reference proteome</keyword>
<sequence length="1098" mass="121721">MTGPAPVGGDSWVDYIDQQLREATDLEARVNVIEQFRRAVSAEPGCIKVWMAYCEYFWSLHSDCQPGSDAGWSQEDQMIGRETFSLDAALNLWQEGYEAVRYRLNDSHELWNRWISLEMELLAKTRTEQGVRRITHLFKDRLTIPHATWENTSQMFSSFLSEYNRQAYEAEMLQVTENARDAKRRYEPRDPFEMKLAVATRSGNPDEQKTLLSQYLDWEMRECRVNRDDIVSLEICLALYSRALTGIYAADETTWINYIVFISSTHSEIKSGRVKNPNMAQAVPNMLDSLQRAVHHIPWSGTAWARYILSGEEAGLSFSDMERIKHAATSSSQLDRDGMSGVLEMYAAWCGYLKRTAMDTNASEEAVDLADIGLPVALEDVQHWGKRRYGDAYQGDPNCRLEKIYIQYLTEKKDCPEDARVLWERLSHNDLYANSYDFWLSYYLWEMVVFSSAKSKARSPTPSMTAQGLRVPNLATQIFIRALRQKTLDWPERVMDVYLQHCNDYEQTDTLRQALDTVYKTKRIVNKRREREAAAAQAAYAAVPTHPGQQAQSQTMTDGSQGSPSGGKRKREGSLAEEGENANKRARSDMVNGTELPMDDQEQQTLKRDRENTSVFVSNLPAEATQTKVRQYFREYGHINNISFVKNDRDIVALVEFRSPEEAQSALLRDGKYFGQQQITVRAATGCTLFVTNYPPEADERYIRGLFNGCGEVFSVRFPSLKYNTKRRFCYVTFYNSEVAAEATKLNGKVLDSKFKLLAKYSDPQGKQQRSGAQAEGREIHVLNLAPDTKEEELETVFAKHGTVKSARIIRNMAGQSHGSAFVAMETKEQAQEAIKELDKIAFRGRVLTIELSKPKNFKTTATSRGTPGPSMSPSPAPSGPDAEGDESMQDGASGSTQGRQSRPAEIAARTIAVLGIPDTVNDARVRAVLEPIGEIVKLVLHATHGGAVVEFADVATAGKAALAIEGTEIEPGKKLRVGSVADMFKAKAETRIDRIDHPAPSGTKGSGGSGRPASALMPPPPTVRRPPVLGGRGGRGGKRGLGFTGSAAKKTTEAPATNRGVAAKANGAAPAAAKSNADFKALFLGGGGRKGQGGTEG</sequence>
<feature type="region of interest" description="Disordered" evidence="10">
    <location>
        <begin position="858"/>
        <end position="904"/>
    </location>
</feature>
<dbReference type="GO" id="GO:0003723">
    <property type="term" value="F:RNA binding"/>
    <property type="evidence" value="ECO:0007669"/>
    <property type="project" value="UniProtKB-UniRule"/>
</dbReference>
<evidence type="ECO:0000256" key="6">
    <source>
        <dbReference type="ARBA" id="ARBA00023242"/>
    </source>
</evidence>
<feature type="compositionally biased region" description="Polar residues" evidence="10">
    <location>
        <begin position="891"/>
        <end position="901"/>
    </location>
</feature>
<evidence type="ECO:0000256" key="2">
    <source>
        <dbReference type="ARBA" id="ARBA00022664"/>
    </source>
</evidence>
<feature type="compositionally biased region" description="Polar residues" evidence="10">
    <location>
        <begin position="547"/>
        <end position="563"/>
    </location>
</feature>
<keyword evidence="3" id="KW-0677">Repeat</keyword>
<feature type="domain" description="RRM" evidence="11">
    <location>
        <begin position="778"/>
        <end position="855"/>
    </location>
</feature>
<keyword evidence="6" id="KW-0539">Nucleus</keyword>
<comment type="subcellular location">
    <subcellularLocation>
        <location evidence="1">Nucleus</location>
    </subcellularLocation>
</comment>
<feature type="domain" description="RRM" evidence="11">
    <location>
        <begin position="687"/>
        <end position="764"/>
    </location>
</feature>
<dbReference type="PROSITE" id="PS50102">
    <property type="entry name" value="RRM"/>
    <property type="match status" value="4"/>
</dbReference>
<feature type="region of interest" description="Disordered" evidence="10">
    <location>
        <begin position="536"/>
        <end position="609"/>
    </location>
</feature>
<dbReference type="FunFam" id="3.30.70.330:FF:000588">
    <property type="entry name" value="Pre-mRNA splicing factor (Prp24), putative"/>
    <property type="match status" value="1"/>
</dbReference>
<accession>A0AAJ0BR00</accession>
<evidence type="ECO:0000259" key="11">
    <source>
        <dbReference type="PROSITE" id="PS50102"/>
    </source>
</evidence>
<dbReference type="CDD" id="cd00590">
    <property type="entry name" value="RRM_SF"/>
    <property type="match status" value="1"/>
</dbReference>
<name>A0AAJ0BR00_9PEZI</name>
<dbReference type="InterPro" id="IPR034397">
    <property type="entry name" value="Prp24_RRM1"/>
</dbReference>
<feature type="region of interest" description="Disordered" evidence="10">
    <location>
        <begin position="992"/>
        <end position="1061"/>
    </location>
</feature>
<feature type="domain" description="RRM" evidence="11">
    <location>
        <begin position="613"/>
        <end position="686"/>
    </location>
</feature>
<evidence type="ECO:0000256" key="3">
    <source>
        <dbReference type="ARBA" id="ARBA00022737"/>
    </source>
</evidence>
<dbReference type="GO" id="GO:0008380">
    <property type="term" value="P:RNA splicing"/>
    <property type="evidence" value="ECO:0007669"/>
    <property type="project" value="UniProtKB-KW"/>
</dbReference>
<dbReference type="EMBL" id="MU839032">
    <property type="protein sequence ID" value="KAK1762875.1"/>
    <property type="molecule type" value="Genomic_DNA"/>
</dbReference>
<dbReference type="Pfam" id="PF16842">
    <property type="entry name" value="RRM_occluded"/>
    <property type="match status" value="1"/>
</dbReference>
<dbReference type="GeneID" id="85308174"/>
<keyword evidence="5" id="KW-0508">mRNA splicing</keyword>
<dbReference type="Pfam" id="PF00076">
    <property type="entry name" value="RRM_1"/>
    <property type="match status" value="3"/>
</dbReference>
<comment type="function">
    <text evidence="7">Functions as a recycling factor of the spliceosome, a machinery that forms on each precursor-messenger RNA (pre-mRNA) and catalyzes the removal of introns. Chaperones the re-annealing of U4 and U6 snRNAs (small nuclear RNAs) released from previous rounds of splicing, an initial step in reforming the U4/U6-U5 tri-snRNP (small nuclear ribonucleoprotein) that can reassemble into another spliceosome complex; this step involves binding U6 and facilitating the unwinding of the U6 internal stem loop, followed by base-pairing of U6 to U4.</text>
</comment>
<keyword evidence="2" id="KW-0507">mRNA processing</keyword>
<dbReference type="Proteomes" id="UP001244011">
    <property type="component" value="Unassembled WGS sequence"/>
</dbReference>
<dbReference type="SUPFAM" id="SSF48452">
    <property type="entry name" value="TPR-like"/>
    <property type="match status" value="1"/>
</dbReference>
<proteinExistence type="predicted"/>
<evidence type="ECO:0000256" key="7">
    <source>
        <dbReference type="ARBA" id="ARBA00093374"/>
    </source>
</evidence>
<evidence type="ECO:0000313" key="12">
    <source>
        <dbReference type="EMBL" id="KAK1762875.1"/>
    </source>
</evidence>
<dbReference type="GO" id="GO:0006397">
    <property type="term" value="P:mRNA processing"/>
    <property type="evidence" value="ECO:0007669"/>
    <property type="project" value="UniProtKB-KW"/>
</dbReference>
<evidence type="ECO:0000256" key="1">
    <source>
        <dbReference type="ARBA" id="ARBA00004123"/>
    </source>
</evidence>
<dbReference type="RefSeq" id="XP_060279088.1">
    <property type="nucleotide sequence ID" value="XM_060424987.1"/>
</dbReference>
<evidence type="ECO:0000256" key="5">
    <source>
        <dbReference type="ARBA" id="ARBA00023187"/>
    </source>
</evidence>
<dbReference type="InterPro" id="IPR011990">
    <property type="entry name" value="TPR-like_helical_dom_sf"/>
</dbReference>
<evidence type="ECO:0000256" key="4">
    <source>
        <dbReference type="ARBA" id="ARBA00022884"/>
    </source>
</evidence>
<evidence type="ECO:0000256" key="8">
    <source>
        <dbReference type="ARBA" id="ARBA00093627"/>
    </source>
</evidence>
<dbReference type="Gene3D" id="1.25.40.10">
    <property type="entry name" value="Tetratricopeptide repeat domain"/>
    <property type="match status" value="2"/>
</dbReference>
<keyword evidence="4 9" id="KW-0694">RNA-binding</keyword>
<dbReference type="InterPro" id="IPR012677">
    <property type="entry name" value="Nucleotide-bd_a/b_plait_sf"/>
</dbReference>
<dbReference type="SUPFAM" id="SSF54928">
    <property type="entry name" value="RNA-binding domain, RBD"/>
    <property type="match status" value="3"/>
</dbReference>
<reference evidence="12" key="1">
    <citation type="submission" date="2023-06" db="EMBL/GenBank/DDBJ databases">
        <title>Genome-scale phylogeny and comparative genomics of the fungal order Sordariales.</title>
        <authorList>
            <consortium name="Lawrence Berkeley National Laboratory"/>
            <person name="Hensen N."/>
            <person name="Bonometti L."/>
            <person name="Westerberg I."/>
            <person name="Brannstrom I.O."/>
            <person name="Guillou S."/>
            <person name="Cros-Aarteil S."/>
            <person name="Calhoun S."/>
            <person name="Haridas S."/>
            <person name="Kuo A."/>
            <person name="Mondo S."/>
            <person name="Pangilinan J."/>
            <person name="Riley R."/>
            <person name="Labutti K."/>
            <person name="Andreopoulos B."/>
            <person name="Lipzen A."/>
            <person name="Chen C."/>
            <person name="Yanf M."/>
            <person name="Daum C."/>
            <person name="Ng V."/>
            <person name="Clum A."/>
            <person name="Steindorff A."/>
            <person name="Ohm R."/>
            <person name="Martin F."/>
            <person name="Silar P."/>
            <person name="Natvig D."/>
            <person name="Lalanne C."/>
            <person name="Gautier V."/>
            <person name="Ament-Velasquez S.L."/>
            <person name="Kruys A."/>
            <person name="Hutchinson M.I."/>
            <person name="Powell A.J."/>
            <person name="Barry K."/>
            <person name="Miller A.N."/>
            <person name="Grigoriev I.V."/>
            <person name="Debuchy R."/>
            <person name="Gladieux P."/>
            <person name="Thoren M.H."/>
            <person name="Johannesson H."/>
        </authorList>
    </citation>
    <scope>NUCLEOTIDE SEQUENCE</scope>
    <source>
        <strain evidence="12">8032-3</strain>
    </source>
</reference>
<evidence type="ECO:0000313" key="13">
    <source>
        <dbReference type="Proteomes" id="UP001244011"/>
    </source>
</evidence>
<organism evidence="12 13">
    <name type="scientific">Phialemonium atrogriseum</name>
    <dbReference type="NCBI Taxonomy" id="1093897"/>
    <lineage>
        <taxon>Eukaryota</taxon>
        <taxon>Fungi</taxon>
        <taxon>Dikarya</taxon>
        <taxon>Ascomycota</taxon>
        <taxon>Pezizomycotina</taxon>
        <taxon>Sordariomycetes</taxon>
        <taxon>Sordariomycetidae</taxon>
        <taxon>Cephalothecales</taxon>
        <taxon>Cephalothecaceae</taxon>
        <taxon>Phialemonium</taxon>
    </lineage>
</organism>
<dbReference type="Gene3D" id="3.30.70.330">
    <property type="match status" value="4"/>
</dbReference>
<feature type="compositionally biased region" description="Gly residues" evidence="10">
    <location>
        <begin position="1031"/>
        <end position="1044"/>
    </location>
</feature>
<dbReference type="InterPro" id="IPR035979">
    <property type="entry name" value="RBD_domain_sf"/>
</dbReference>
<dbReference type="InterPro" id="IPR031766">
    <property type="entry name" value="RRM_occluded"/>
</dbReference>
<dbReference type="GO" id="GO:0005688">
    <property type="term" value="C:U6 snRNP"/>
    <property type="evidence" value="ECO:0007669"/>
    <property type="project" value="UniProtKB-ARBA"/>
</dbReference>
<evidence type="ECO:0000256" key="10">
    <source>
        <dbReference type="SAM" id="MobiDB-lite"/>
    </source>
</evidence>
<dbReference type="PANTHER" id="PTHR10352">
    <property type="entry name" value="EUKARYOTIC TRANSLATION INITIATION FACTOR 3 SUBUNIT G"/>
    <property type="match status" value="1"/>
</dbReference>
<evidence type="ECO:0000256" key="9">
    <source>
        <dbReference type="PROSITE-ProRule" id="PRU00176"/>
    </source>
</evidence>
<dbReference type="AlphaFoldDB" id="A0AAJ0BR00"/>
<dbReference type="FunFam" id="3.30.70.330:FF:000365">
    <property type="entry name" value="U4/U6 snRNA-associated-splicing factor PRP24"/>
    <property type="match status" value="1"/>
</dbReference>
<dbReference type="CDD" id="cd12296">
    <property type="entry name" value="RRM1_Prp24"/>
    <property type="match status" value="1"/>
</dbReference>